<evidence type="ECO:0000313" key="2">
    <source>
        <dbReference type="EMBL" id="ORC33844.1"/>
    </source>
</evidence>
<keyword evidence="3" id="KW-1185">Reference proteome</keyword>
<dbReference type="RefSeq" id="WP_083051846.1">
    <property type="nucleotide sequence ID" value="NZ_MWQY01000017.1"/>
</dbReference>
<comment type="caution">
    <text evidence="2">The sequence shown here is derived from an EMBL/GenBank/DDBJ whole genome shotgun (WGS) entry which is preliminary data.</text>
</comment>
<dbReference type="InterPro" id="IPR003615">
    <property type="entry name" value="HNH_nuc"/>
</dbReference>
<evidence type="ECO:0000313" key="3">
    <source>
        <dbReference type="Proteomes" id="UP000192343"/>
    </source>
</evidence>
<dbReference type="STRING" id="1963862.B4O97_14365"/>
<dbReference type="Pfam" id="PF13391">
    <property type="entry name" value="HNH_2"/>
    <property type="match status" value="1"/>
</dbReference>
<reference evidence="2 3" key="1">
    <citation type="submission" date="2017-03" db="EMBL/GenBank/DDBJ databases">
        <title>Draft Genome sequence of Marispirochaeta sp. strain JC444.</title>
        <authorList>
            <person name="Shivani Y."/>
            <person name="Subhash Y."/>
            <person name="Sasikala C."/>
            <person name="Ramana C."/>
        </authorList>
    </citation>
    <scope>NUCLEOTIDE SEQUENCE [LARGE SCALE GENOMIC DNA]</scope>
    <source>
        <strain evidence="2 3">JC444</strain>
    </source>
</reference>
<dbReference type="OrthoDB" id="5678128at2"/>
<organism evidence="2 3">
    <name type="scientific">Marispirochaeta aestuarii</name>
    <dbReference type="NCBI Taxonomy" id="1963862"/>
    <lineage>
        <taxon>Bacteria</taxon>
        <taxon>Pseudomonadati</taxon>
        <taxon>Spirochaetota</taxon>
        <taxon>Spirochaetia</taxon>
        <taxon>Spirochaetales</taxon>
        <taxon>Spirochaetaceae</taxon>
        <taxon>Marispirochaeta</taxon>
    </lineage>
</organism>
<evidence type="ECO:0000259" key="1">
    <source>
        <dbReference type="Pfam" id="PF13391"/>
    </source>
</evidence>
<feature type="domain" description="HNH nuclease" evidence="1">
    <location>
        <begin position="288"/>
        <end position="338"/>
    </location>
</feature>
<gene>
    <name evidence="2" type="ORF">B4O97_14365</name>
</gene>
<name>A0A1Y1RV62_9SPIO</name>
<dbReference type="Proteomes" id="UP000192343">
    <property type="component" value="Unassembled WGS sequence"/>
</dbReference>
<dbReference type="AlphaFoldDB" id="A0A1Y1RV62"/>
<proteinExistence type="predicted"/>
<accession>A0A1Y1RV62</accession>
<sequence>MLKTYEKDTVIIKLIYYCCSKREVYFKRSDVTEYIVSESPFDIPNKQGFDGNLSYFGYDIQNDSDKNRILLLRGKELNNECLSGNISFSLDGGNVSVECANENIFNEIDMLIKNKTAEASAFRVFKNISTKRHLQESTHRLFGNKKLFISNSDQYYTYPRILIDNINNRVIYELVNTPNFIEYVPNIIFPIYNEHLNHVNEVILEYEYFFDRNILGDNDSDFIYLVIENDIFRQIDIQAQSLTEIISQINIEQYNLEGRDTTIKVITNSRLNTSSLRNLALERDSSRCLLCEVDETNLLICSHIKPWRTGEGRLDLDNVLTLCSAHDALFDKGYIAINDNGNILLSSDPVLSKSIIKDIITNSNSRIGLVVNDRMRSYLKHHRDNIFKG</sequence>
<protein>
    <recommendedName>
        <fullName evidence="1">HNH nuclease domain-containing protein</fullName>
    </recommendedName>
</protein>
<dbReference type="EMBL" id="MWQY01000017">
    <property type="protein sequence ID" value="ORC33844.1"/>
    <property type="molecule type" value="Genomic_DNA"/>
</dbReference>